<dbReference type="Proteomes" id="UP000241736">
    <property type="component" value="Unassembled WGS sequence"/>
</dbReference>
<dbReference type="AlphaFoldDB" id="A0A2P6MBG4"/>
<dbReference type="InterPro" id="IPR031305">
    <property type="entry name" value="Casein_CS"/>
</dbReference>
<evidence type="ECO:0000256" key="2">
    <source>
        <dbReference type="SAM" id="MobiDB-lite"/>
    </source>
</evidence>
<feature type="region of interest" description="Disordered" evidence="2">
    <location>
        <begin position="172"/>
        <end position="192"/>
    </location>
</feature>
<comment type="caution">
    <text evidence="3">The sequence shown here is derived from an EMBL/GenBank/DDBJ whole genome shotgun (WGS) entry which is preliminary data.</text>
</comment>
<protein>
    <recommendedName>
        <fullName evidence="5">Lipoprotein</fullName>
    </recommendedName>
</protein>
<sequence>MRLPLAACLLALAVAACTPGGSPGEAAAPVLTAAEQAELAGLEALAAQVEADRGVVAGFEVLQARYAFEPDPRTGNLQPAVHLALANGSGLVVVKLSVQASFSRVGEPGPWHSQEFHMPLAGGLAPGGGTAVRMIPASDSDWALKAPPAEVEVLARVVPIALETADGRRLVTPHALGPDKQARLEQLRGDRP</sequence>
<evidence type="ECO:0000313" key="4">
    <source>
        <dbReference type="Proteomes" id="UP000241736"/>
    </source>
</evidence>
<feature type="compositionally biased region" description="Basic and acidic residues" evidence="2">
    <location>
        <begin position="180"/>
        <end position="192"/>
    </location>
</feature>
<gene>
    <name evidence="3" type="ORF">C6N40_04020</name>
</gene>
<dbReference type="RefSeq" id="WP_106989699.1">
    <property type="nucleotide sequence ID" value="NZ_JAVEVW010000086.1"/>
</dbReference>
<keyword evidence="4" id="KW-1185">Reference proteome</keyword>
<keyword evidence="1" id="KW-0732">Signal</keyword>
<evidence type="ECO:0008006" key="5">
    <source>
        <dbReference type="Google" id="ProtNLM"/>
    </source>
</evidence>
<evidence type="ECO:0000256" key="1">
    <source>
        <dbReference type="ARBA" id="ARBA00022729"/>
    </source>
</evidence>
<evidence type="ECO:0000313" key="3">
    <source>
        <dbReference type="EMBL" id="PRH83322.1"/>
    </source>
</evidence>
<dbReference type="EMBL" id="PVLF01000003">
    <property type="protein sequence ID" value="PRH83322.1"/>
    <property type="molecule type" value="Genomic_DNA"/>
</dbReference>
<accession>A0A2P6MBG4</accession>
<dbReference type="PROSITE" id="PS00306">
    <property type="entry name" value="CASEIN_ALPHA_BETA"/>
    <property type="match status" value="1"/>
</dbReference>
<dbReference type="OrthoDB" id="5966682at2"/>
<organism evidence="3 4">
    <name type="scientific">Arenimonas caeni</name>
    <dbReference type="NCBI Taxonomy" id="2058085"/>
    <lineage>
        <taxon>Bacteria</taxon>
        <taxon>Pseudomonadati</taxon>
        <taxon>Pseudomonadota</taxon>
        <taxon>Gammaproteobacteria</taxon>
        <taxon>Lysobacterales</taxon>
        <taxon>Lysobacteraceae</taxon>
        <taxon>Arenimonas</taxon>
    </lineage>
</organism>
<dbReference type="PROSITE" id="PS51257">
    <property type="entry name" value="PROKAR_LIPOPROTEIN"/>
    <property type="match status" value="1"/>
</dbReference>
<name>A0A2P6MBG4_9GAMM</name>
<reference evidence="3 4" key="1">
    <citation type="submission" date="2018-03" db="EMBL/GenBank/DDBJ databases">
        <title>Arenimonas caeni sp. nov., isolated from activated sludge.</title>
        <authorList>
            <person name="Liu H."/>
        </authorList>
    </citation>
    <scope>NUCLEOTIDE SEQUENCE [LARGE SCALE GENOMIC DNA]</scope>
    <source>
        <strain evidence="4">z29</strain>
    </source>
</reference>
<proteinExistence type="predicted"/>